<name>A0A402B1S5_9CHLR</name>
<dbReference type="Pfam" id="PF12698">
    <property type="entry name" value="ABC2_membrane_3"/>
    <property type="match status" value="1"/>
</dbReference>
<evidence type="ECO:0000313" key="7">
    <source>
        <dbReference type="EMBL" id="GCE25278.1"/>
    </source>
</evidence>
<feature type="transmembrane region" description="Helical" evidence="5">
    <location>
        <begin position="333"/>
        <end position="353"/>
    </location>
</feature>
<gene>
    <name evidence="7" type="ORF">KDA_07620</name>
</gene>
<feature type="transmembrane region" description="Helical" evidence="5">
    <location>
        <begin position="244"/>
        <end position="268"/>
    </location>
</feature>
<accession>A0A402B1S5</accession>
<feature type="transmembrane region" description="Helical" evidence="5">
    <location>
        <begin position="212"/>
        <end position="238"/>
    </location>
</feature>
<dbReference type="InterPro" id="IPR013525">
    <property type="entry name" value="ABC2_TM"/>
</dbReference>
<evidence type="ECO:0000313" key="8">
    <source>
        <dbReference type="Proteomes" id="UP000287171"/>
    </source>
</evidence>
<evidence type="ECO:0000256" key="4">
    <source>
        <dbReference type="ARBA" id="ARBA00023136"/>
    </source>
</evidence>
<dbReference type="GO" id="GO:0140359">
    <property type="term" value="F:ABC-type transporter activity"/>
    <property type="evidence" value="ECO:0007669"/>
    <property type="project" value="InterPro"/>
</dbReference>
<evidence type="ECO:0000256" key="2">
    <source>
        <dbReference type="ARBA" id="ARBA00022692"/>
    </source>
</evidence>
<comment type="caution">
    <text evidence="7">The sequence shown here is derived from an EMBL/GenBank/DDBJ whole genome shotgun (WGS) entry which is preliminary data.</text>
</comment>
<sequence length="360" mass="39024">MKNLFVMTFYQFKIVLRNRTLLVASLGIAIISMLIFGFLFKNTGTEPLKVGIVDQDQSATSAQIVTALKKDASLQISEGTRQALLDGVKNGELSALIILQKGFGSKLKTGGARALLYIDKSDLIGSARSKGSINGVFDAISKQTVGYKDLIKVDEQQISTQQLRTIDYLTPGMIGMTTMYANIYVGIALTTWRMNGVLKRLNATPLKAWQLIMAQILSQFLLSFLQAAIILAIAVTVFQVHITIAMLPGIAIAVLSGSFSIISLGYAVGNFVSRPNATQAVATLIALPMMFLGGSYFPVSPSGWLSIIVEIAPLTHLNRALHQIILNSAALPAIIPELGILLFTGLLLLFLSISTFRWSW</sequence>
<dbReference type="PANTHER" id="PTHR43027">
    <property type="entry name" value="DOXORUBICIN RESISTANCE ABC TRANSPORTER PERMEASE PROTEIN DRRC-RELATED"/>
    <property type="match status" value="1"/>
</dbReference>
<keyword evidence="8" id="KW-1185">Reference proteome</keyword>
<dbReference type="AlphaFoldDB" id="A0A402B1S5"/>
<feature type="transmembrane region" description="Helical" evidence="5">
    <location>
        <begin position="21"/>
        <end position="40"/>
    </location>
</feature>
<dbReference type="InterPro" id="IPR047817">
    <property type="entry name" value="ABC2_TM_bact-type"/>
</dbReference>
<dbReference type="RefSeq" id="WP_126625875.1">
    <property type="nucleotide sequence ID" value="NZ_BIFT01000001.1"/>
</dbReference>
<comment type="subcellular location">
    <subcellularLocation>
        <location evidence="1">Membrane</location>
        <topology evidence="1">Multi-pass membrane protein</topology>
    </subcellularLocation>
</comment>
<proteinExistence type="predicted"/>
<keyword evidence="2 5" id="KW-0812">Transmembrane</keyword>
<evidence type="ECO:0000256" key="1">
    <source>
        <dbReference type="ARBA" id="ARBA00004141"/>
    </source>
</evidence>
<dbReference type="PANTHER" id="PTHR43027:SF1">
    <property type="entry name" value="DOXORUBICIN RESISTANCE ABC TRANSPORTER PERMEASE PROTEIN DRRC-RELATED"/>
    <property type="match status" value="1"/>
</dbReference>
<dbReference type="EMBL" id="BIFT01000001">
    <property type="protein sequence ID" value="GCE25278.1"/>
    <property type="molecule type" value="Genomic_DNA"/>
</dbReference>
<feature type="domain" description="ABC transmembrane type-2" evidence="6">
    <location>
        <begin position="134"/>
        <end position="359"/>
    </location>
</feature>
<feature type="transmembrane region" description="Helical" evidence="5">
    <location>
        <begin position="173"/>
        <end position="192"/>
    </location>
</feature>
<evidence type="ECO:0000256" key="3">
    <source>
        <dbReference type="ARBA" id="ARBA00022989"/>
    </source>
</evidence>
<organism evidence="7 8">
    <name type="scientific">Dictyobacter alpinus</name>
    <dbReference type="NCBI Taxonomy" id="2014873"/>
    <lineage>
        <taxon>Bacteria</taxon>
        <taxon>Bacillati</taxon>
        <taxon>Chloroflexota</taxon>
        <taxon>Ktedonobacteria</taxon>
        <taxon>Ktedonobacterales</taxon>
        <taxon>Dictyobacteraceae</taxon>
        <taxon>Dictyobacter</taxon>
    </lineage>
</organism>
<feature type="transmembrane region" description="Helical" evidence="5">
    <location>
        <begin position="280"/>
        <end position="297"/>
    </location>
</feature>
<dbReference type="Proteomes" id="UP000287171">
    <property type="component" value="Unassembled WGS sequence"/>
</dbReference>
<evidence type="ECO:0000256" key="5">
    <source>
        <dbReference type="SAM" id="Phobius"/>
    </source>
</evidence>
<dbReference type="Gene3D" id="3.40.1710.10">
    <property type="entry name" value="abc type-2 transporter like domain"/>
    <property type="match status" value="1"/>
</dbReference>
<reference evidence="8" key="1">
    <citation type="submission" date="2018-12" db="EMBL/GenBank/DDBJ databases">
        <title>Tengunoibacter tsumagoiensis gen. nov., sp. nov., Dictyobacter kobayashii sp. nov., D. alpinus sp. nov., and D. joshuensis sp. nov. and description of Dictyobacteraceae fam. nov. within the order Ktedonobacterales isolated from Tengu-no-mugimeshi.</title>
        <authorList>
            <person name="Wang C.M."/>
            <person name="Zheng Y."/>
            <person name="Sakai Y."/>
            <person name="Toyoda A."/>
            <person name="Minakuchi Y."/>
            <person name="Abe K."/>
            <person name="Yokota A."/>
            <person name="Yabe S."/>
        </authorList>
    </citation>
    <scope>NUCLEOTIDE SEQUENCE [LARGE SCALE GENOMIC DNA]</scope>
    <source>
        <strain evidence="8">Uno16</strain>
    </source>
</reference>
<protein>
    <recommendedName>
        <fullName evidence="6">ABC transmembrane type-2 domain-containing protein</fullName>
    </recommendedName>
</protein>
<dbReference type="OrthoDB" id="9788252at2"/>
<keyword evidence="4 5" id="KW-0472">Membrane</keyword>
<keyword evidence="3 5" id="KW-1133">Transmembrane helix</keyword>
<evidence type="ECO:0000259" key="6">
    <source>
        <dbReference type="PROSITE" id="PS51012"/>
    </source>
</evidence>
<dbReference type="InterPro" id="IPR052902">
    <property type="entry name" value="ABC-2_transporter"/>
</dbReference>
<dbReference type="PROSITE" id="PS51012">
    <property type="entry name" value="ABC_TM2"/>
    <property type="match status" value="1"/>
</dbReference>
<dbReference type="GO" id="GO:0016020">
    <property type="term" value="C:membrane"/>
    <property type="evidence" value="ECO:0007669"/>
    <property type="project" value="UniProtKB-SubCell"/>
</dbReference>